<evidence type="ECO:0000256" key="6">
    <source>
        <dbReference type="ARBA" id="ARBA00022723"/>
    </source>
</evidence>
<dbReference type="GO" id="GO:0016020">
    <property type="term" value="C:membrane"/>
    <property type="evidence" value="ECO:0007669"/>
    <property type="project" value="UniProtKB-SubCell"/>
</dbReference>
<dbReference type="Proteomes" id="UP000215914">
    <property type="component" value="Unassembled WGS sequence"/>
</dbReference>
<keyword evidence="10 13" id="KW-1133">Transmembrane helix</keyword>
<evidence type="ECO:0000313" key="15">
    <source>
        <dbReference type="EMBL" id="KAF5761905.1"/>
    </source>
</evidence>
<evidence type="ECO:0000256" key="4">
    <source>
        <dbReference type="ARBA" id="ARBA00022679"/>
    </source>
</evidence>
<keyword evidence="6" id="KW-0479">Metal-binding</keyword>
<dbReference type="InterPro" id="IPR013083">
    <property type="entry name" value="Znf_RING/FYVE/PHD"/>
</dbReference>
<keyword evidence="5 13" id="KW-0812">Transmembrane</keyword>
<dbReference type="PROSITE" id="PS50089">
    <property type="entry name" value="ZF_RING_2"/>
    <property type="match status" value="1"/>
</dbReference>
<keyword evidence="11 13" id="KW-0472">Membrane</keyword>
<comment type="catalytic activity">
    <reaction evidence="1">
        <text>S-ubiquitinyl-[E2 ubiquitin-conjugating enzyme]-L-cysteine + [acceptor protein]-L-lysine = [E2 ubiquitin-conjugating enzyme]-L-cysteine + N(6)-ubiquitinyl-[acceptor protein]-L-lysine.</text>
        <dbReference type="EC" id="2.3.2.27"/>
    </reaction>
</comment>
<dbReference type="SUPFAM" id="SSF57850">
    <property type="entry name" value="RING/U-box"/>
    <property type="match status" value="1"/>
</dbReference>
<feature type="transmembrane region" description="Helical" evidence="13">
    <location>
        <begin position="14"/>
        <end position="32"/>
    </location>
</feature>
<keyword evidence="7 12" id="KW-0863">Zinc-finger</keyword>
<feature type="transmembrane region" description="Helical" evidence="13">
    <location>
        <begin position="52"/>
        <end position="83"/>
    </location>
</feature>
<sequence length="190" mass="21837">MMFYIFRWEMVNKVIFYMWWLIGFICVLSSYTNQGSAPVLFWLTMTFLAMDVFFAAIRFLFVCLLLVACCFCLPFIIAFLCYISREGPASEADIISLPKFKFKVSGGDVEQPDNRACRMIPVRNNGPDFSTERAIQIEDADCCICLCHYEEGEQLHLLPCNHHFHSTCIVKWLRVKASCPLCKGLVAPNE</sequence>
<name>A0A9K3GZV0_HELAN</name>
<dbReference type="SMART" id="SM00184">
    <property type="entry name" value="RING"/>
    <property type="match status" value="1"/>
</dbReference>
<dbReference type="InterPro" id="IPR001841">
    <property type="entry name" value="Znf_RING"/>
</dbReference>
<evidence type="ECO:0000256" key="10">
    <source>
        <dbReference type="ARBA" id="ARBA00022989"/>
    </source>
</evidence>
<feature type="domain" description="RING-type" evidence="14">
    <location>
        <begin position="142"/>
        <end position="183"/>
    </location>
</feature>
<gene>
    <name evidence="15" type="ORF">HanXRQr2_Chr16g0770481</name>
</gene>
<evidence type="ECO:0000313" key="16">
    <source>
        <dbReference type="Proteomes" id="UP000215914"/>
    </source>
</evidence>
<comment type="subcellular location">
    <subcellularLocation>
        <location evidence="2">Membrane</location>
        <topology evidence="2">Multi-pass membrane protein</topology>
    </subcellularLocation>
</comment>
<dbReference type="EC" id="2.3.2.27" evidence="3"/>
<evidence type="ECO:0000259" key="14">
    <source>
        <dbReference type="PROSITE" id="PS50089"/>
    </source>
</evidence>
<dbReference type="GO" id="GO:0061630">
    <property type="term" value="F:ubiquitin protein ligase activity"/>
    <property type="evidence" value="ECO:0007669"/>
    <property type="project" value="UniProtKB-EC"/>
</dbReference>
<keyword evidence="16" id="KW-1185">Reference proteome</keyword>
<dbReference type="Gene3D" id="3.30.40.10">
    <property type="entry name" value="Zinc/RING finger domain, C3HC4 (zinc finger)"/>
    <property type="match status" value="1"/>
</dbReference>
<evidence type="ECO:0000256" key="1">
    <source>
        <dbReference type="ARBA" id="ARBA00000900"/>
    </source>
</evidence>
<dbReference type="EMBL" id="MNCJ02000331">
    <property type="protein sequence ID" value="KAF5761905.1"/>
    <property type="molecule type" value="Genomic_DNA"/>
</dbReference>
<accession>A0A9K3GZV0</accession>
<organism evidence="15 16">
    <name type="scientific">Helianthus annuus</name>
    <name type="common">Common sunflower</name>
    <dbReference type="NCBI Taxonomy" id="4232"/>
    <lineage>
        <taxon>Eukaryota</taxon>
        <taxon>Viridiplantae</taxon>
        <taxon>Streptophyta</taxon>
        <taxon>Embryophyta</taxon>
        <taxon>Tracheophyta</taxon>
        <taxon>Spermatophyta</taxon>
        <taxon>Magnoliopsida</taxon>
        <taxon>eudicotyledons</taxon>
        <taxon>Gunneridae</taxon>
        <taxon>Pentapetalae</taxon>
        <taxon>asterids</taxon>
        <taxon>campanulids</taxon>
        <taxon>Asterales</taxon>
        <taxon>Asteraceae</taxon>
        <taxon>Asteroideae</taxon>
        <taxon>Heliantheae alliance</taxon>
        <taxon>Heliantheae</taxon>
        <taxon>Helianthus</taxon>
    </lineage>
</organism>
<evidence type="ECO:0000256" key="13">
    <source>
        <dbReference type="SAM" id="Phobius"/>
    </source>
</evidence>
<evidence type="ECO:0000256" key="7">
    <source>
        <dbReference type="ARBA" id="ARBA00022771"/>
    </source>
</evidence>
<protein>
    <recommendedName>
        <fullName evidence="3">RING-type E3 ubiquitin transferase</fullName>
        <ecNumber evidence="3">2.3.2.27</ecNumber>
    </recommendedName>
</protein>
<keyword evidence="9" id="KW-0862">Zinc</keyword>
<evidence type="ECO:0000256" key="9">
    <source>
        <dbReference type="ARBA" id="ARBA00022833"/>
    </source>
</evidence>
<evidence type="ECO:0000256" key="12">
    <source>
        <dbReference type="PROSITE-ProRule" id="PRU00175"/>
    </source>
</evidence>
<dbReference type="PANTHER" id="PTHR45977">
    <property type="entry name" value="TARGET OF ERK KINASE MPK-1"/>
    <property type="match status" value="1"/>
</dbReference>
<evidence type="ECO:0000256" key="11">
    <source>
        <dbReference type="ARBA" id="ARBA00023136"/>
    </source>
</evidence>
<keyword evidence="4" id="KW-0808">Transferase</keyword>
<keyword evidence="8" id="KW-0833">Ubl conjugation pathway</keyword>
<dbReference type="Pfam" id="PF13639">
    <property type="entry name" value="zf-RING_2"/>
    <property type="match status" value="1"/>
</dbReference>
<comment type="caution">
    <text evidence="15">The sequence shown here is derived from an EMBL/GenBank/DDBJ whole genome shotgun (WGS) entry which is preliminary data.</text>
</comment>
<evidence type="ECO:0000256" key="8">
    <source>
        <dbReference type="ARBA" id="ARBA00022786"/>
    </source>
</evidence>
<dbReference type="AlphaFoldDB" id="A0A9K3GZV0"/>
<evidence type="ECO:0000256" key="3">
    <source>
        <dbReference type="ARBA" id="ARBA00012483"/>
    </source>
</evidence>
<dbReference type="Gramene" id="mRNA:HanXRQr2_Chr16g0770481">
    <property type="protein sequence ID" value="mRNA:HanXRQr2_Chr16g0770481"/>
    <property type="gene ID" value="HanXRQr2_Chr16g0770481"/>
</dbReference>
<dbReference type="GO" id="GO:0008270">
    <property type="term" value="F:zinc ion binding"/>
    <property type="evidence" value="ECO:0007669"/>
    <property type="project" value="UniProtKB-KW"/>
</dbReference>
<reference evidence="15" key="1">
    <citation type="journal article" date="2017" name="Nature">
        <title>The sunflower genome provides insights into oil metabolism, flowering and Asterid evolution.</title>
        <authorList>
            <person name="Badouin H."/>
            <person name="Gouzy J."/>
            <person name="Grassa C.J."/>
            <person name="Murat F."/>
            <person name="Staton S.E."/>
            <person name="Cottret L."/>
            <person name="Lelandais-Briere C."/>
            <person name="Owens G.L."/>
            <person name="Carrere S."/>
            <person name="Mayjonade B."/>
            <person name="Legrand L."/>
            <person name="Gill N."/>
            <person name="Kane N.C."/>
            <person name="Bowers J.E."/>
            <person name="Hubner S."/>
            <person name="Bellec A."/>
            <person name="Berard A."/>
            <person name="Berges H."/>
            <person name="Blanchet N."/>
            <person name="Boniface M.C."/>
            <person name="Brunel D."/>
            <person name="Catrice O."/>
            <person name="Chaidir N."/>
            <person name="Claudel C."/>
            <person name="Donnadieu C."/>
            <person name="Faraut T."/>
            <person name="Fievet G."/>
            <person name="Helmstetter N."/>
            <person name="King M."/>
            <person name="Knapp S.J."/>
            <person name="Lai Z."/>
            <person name="Le Paslier M.C."/>
            <person name="Lippi Y."/>
            <person name="Lorenzon L."/>
            <person name="Mandel J.R."/>
            <person name="Marage G."/>
            <person name="Marchand G."/>
            <person name="Marquand E."/>
            <person name="Bret-Mestries E."/>
            <person name="Morien E."/>
            <person name="Nambeesan S."/>
            <person name="Nguyen T."/>
            <person name="Pegot-Espagnet P."/>
            <person name="Pouilly N."/>
            <person name="Raftis F."/>
            <person name="Sallet E."/>
            <person name="Schiex T."/>
            <person name="Thomas J."/>
            <person name="Vandecasteele C."/>
            <person name="Vares D."/>
            <person name="Vear F."/>
            <person name="Vautrin S."/>
            <person name="Crespi M."/>
            <person name="Mangin B."/>
            <person name="Burke J.M."/>
            <person name="Salse J."/>
            <person name="Munos S."/>
            <person name="Vincourt P."/>
            <person name="Rieseberg L.H."/>
            <person name="Langlade N.B."/>
        </authorList>
    </citation>
    <scope>NUCLEOTIDE SEQUENCE</scope>
    <source>
        <tissue evidence="15">Leaves</tissue>
    </source>
</reference>
<evidence type="ECO:0000256" key="5">
    <source>
        <dbReference type="ARBA" id="ARBA00022692"/>
    </source>
</evidence>
<reference evidence="15" key="2">
    <citation type="submission" date="2020-06" db="EMBL/GenBank/DDBJ databases">
        <title>Helianthus annuus Genome sequencing and assembly Release 2.</title>
        <authorList>
            <person name="Gouzy J."/>
            <person name="Langlade N."/>
            <person name="Munos S."/>
        </authorList>
    </citation>
    <scope>NUCLEOTIDE SEQUENCE</scope>
    <source>
        <tissue evidence="15">Leaves</tissue>
    </source>
</reference>
<evidence type="ECO:0000256" key="2">
    <source>
        <dbReference type="ARBA" id="ARBA00004141"/>
    </source>
</evidence>
<proteinExistence type="predicted"/>
<dbReference type="PANTHER" id="PTHR45977:SF53">
    <property type="entry name" value="ZINC FINGER, RING_FYVE_PHD-TYPE-RELATED"/>
    <property type="match status" value="1"/>
</dbReference>